<dbReference type="Pfam" id="PF00005">
    <property type="entry name" value="ABC_tran"/>
    <property type="match status" value="2"/>
</dbReference>
<evidence type="ECO:0000256" key="1">
    <source>
        <dbReference type="ARBA" id="ARBA00022448"/>
    </source>
</evidence>
<dbReference type="CDD" id="cd03215">
    <property type="entry name" value="ABC_Carb_Monos_II"/>
    <property type="match status" value="1"/>
</dbReference>
<dbReference type="CDD" id="cd03216">
    <property type="entry name" value="ABC_Carb_Monos_I"/>
    <property type="match status" value="1"/>
</dbReference>
<dbReference type="SUPFAM" id="SSF52540">
    <property type="entry name" value="P-loop containing nucleoside triphosphate hydrolases"/>
    <property type="match status" value="2"/>
</dbReference>
<dbReference type="Proteomes" id="UP000192917">
    <property type="component" value="Unassembled WGS sequence"/>
</dbReference>
<dbReference type="PROSITE" id="PS00211">
    <property type="entry name" value="ABC_TRANSPORTER_1"/>
    <property type="match status" value="1"/>
</dbReference>
<dbReference type="SMART" id="SM00382">
    <property type="entry name" value="AAA"/>
    <property type="match status" value="2"/>
</dbReference>
<organism evidence="8 9">
    <name type="scientific">Tistlia consotensis USBA 355</name>
    <dbReference type="NCBI Taxonomy" id="560819"/>
    <lineage>
        <taxon>Bacteria</taxon>
        <taxon>Pseudomonadati</taxon>
        <taxon>Pseudomonadota</taxon>
        <taxon>Alphaproteobacteria</taxon>
        <taxon>Rhodospirillales</taxon>
        <taxon>Rhodovibrionaceae</taxon>
        <taxon>Tistlia</taxon>
    </lineage>
</organism>
<dbReference type="AlphaFoldDB" id="A0A1Y6CCG0"/>
<keyword evidence="4" id="KW-0547">Nucleotide-binding</keyword>
<dbReference type="RefSeq" id="WP_085124750.1">
    <property type="nucleotide sequence ID" value="NZ_FWZX01000021.1"/>
</dbReference>
<dbReference type="PANTHER" id="PTHR43790:SF9">
    <property type="entry name" value="GALACTOFURANOSE TRANSPORTER ATP-BINDING PROTEIN YTFR"/>
    <property type="match status" value="1"/>
</dbReference>
<keyword evidence="9" id="KW-1185">Reference proteome</keyword>
<feature type="domain" description="ABC transporter" evidence="7">
    <location>
        <begin position="258"/>
        <end position="496"/>
    </location>
</feature>
<dbReference type="InterPro" id="IPR050107">
    <property type="entry name" value="ABC_carbohydrate_import_ATPase"/>
</dbReference>
<dbReference type="STRING" id="560819.SAMN05428998_12110"/>
<dbReference type="EMBL" id="FWZX01000021">
    <property type="protein sequence ID" value="SMF56540.1"/>
    <property type="molecule type" value="Genomic_DNA"/>
</dbReference>
<feature type="domain" description="ABC transporter" evidence="7">
    <location>
        <begin position="9"/>
        <end position="244"/>
    </location>
</feature>
<dbReference type="InterPro" id="IPR017871">
    <property type="entry name" value="ABC_transporter-like_CS"/>
</dbReference>
<dbReference type="PANTHER" id="PTHR43790">
    <property type="entry name" value="CARBOHYDRATE TRANSPORT ATP-BINDING PROTEIN MG119-RELATED"/>
    <property type="match status" value="1"/>
</dbReference>
<sequence>MTSDQPPRVELVGISKAFAGVPALDRVDFTLHPGEVHALLGENGAGKSTLIKIMTGALAADAGEMRLDGRAVAVGSTAEARALGISTVYQEVNLVPTLSVARNVTLGREPRRFGLISWRAAREKARARLKRLSLEIDVERALGSFPVAVQQLVAIARALEEDSRVLVLDEPTASLDAQETRLLFRILRDLKAQGMAVVFISHFLDQVYEISDRISVLRNGRLVGSAATAALPQRELITLMLGRELERVEQRAAAAPKAAGAPVLAAEKLGRRRWIEPFDLVLRAGEAIGLAGLLGSGRTETAKLIFGAVRADSGRLTLDGAPLGHASPRRALRRGIAFCPEDRKAEGLVLDLSVRENILLALQTKRGWLRPLPRDEQRRLAEAMIEALGIATSDAEKPVGQLSGGNQQKVVLARALASKPRVLVLDEPTRGIDVGAHAEIVALVRRLCAEGLALLVASSELDEIVAVSDRVAVLRDRRIVGEIAGAEITRETIIELIAGG</sequence>
<evidence type="ECO:0000256" key="6">
    <source>
        <dbReference type="SAM" id="Coils"/>
    </source>
</evidence>
<keyword evidence="1" id="KW-0813">Transport</keyword>
<evidence type="ECO:0000313" key="8">
    <source>
        <dbReference type="EMBL" id="SMF56540.1"/>
    </source>
</evidence>
<evidence type="ECO:0000259" key="7">
    <source>
        <dbReference type="PROSITE" id="PS50893"/>
    </source>
</evidence>
<dbReference type="InterPro" id="IPR003593">
    <property type="entry name" value="AAA+_ATPase"/>
</dbReference>
<evidence type="ECO:0000256" key="3">
    <source>
        <dbReference type="ARBA" id="ARBA00022737"/>
    </source>
</evidence>
<keyword evidence="2" id="KW-0762">Sugar transport</keyword>
<dbReference type="GO" id="GO:0016887">
    <property type="term" value="F:ATP hydrolysis activity"/>
    <property type="evidence" value="ECO:0007669"/>
    <property type="project" value="InterPro"/>
</dbReference>
<evidence type="ECO:0000313" key="9">
    <source>
        <dbReference type="Proteomes" id="UP000192917"/>
    </source>
</evidence>
<accession>A0A1Y6CCG0</accession>
<dbReference type="Gene3D" id="3.40.50.300">
    <property type="entry name" value="P-loop containing nucleotide triphosphate hydrolases"/>
    <property type="match status" value="2"/>
</dbReference>
<protein>
    <submittedName>
        <fullName evidence="8">Monosaccharide ABC transporter ATP-binding protein, CUT2 family</fullName>
    </submittedName>
</protein>
<dbReference type="PROSITE" id="PS50893">
    <property type="entry name" value="ABC_TRANSPORTER_2"/>
    <property type="match status" value="2"/>
</dbReference>
<name>A0A1Y6CCG0_9PROT</name>
<dbReference type="InterPro" id="IPR003439">
    <property type="entry name" value="ABC_transporter-like_ATP-bd"/>
</dbReference>
<keyword evidence="6" id="KW-0175">Coiled coil</keyword>
<dbReference type="InterPro" id="IPR027417">
    <property type="entry name" value="P-loop_NTPase"/>
</dbReference>
<evidence type="ECO:0000256" key="5">
    <source>
        <dbReference type="ARBA" id="ARBA00022840"/>
    </source>
</evidence>
<dbReference type="GO" id="GO:0005524">
    <property type="term" value="F:ATP binding"/>
    <property type="evidence" value="ECO:0007669"/>
    <property type="project" value="UniProtKB-KW"/>
</dbReference>
<keyword evidence="3" id="KW-0677">Repeat</keyword>
<feature type="coiled-coil region" evidence="6">
    <location>
        <begin position="115"/>
        <end position="142"/>
    </location>
</feature>
<evidence type="ECO:0000256" key="2">
    <source>
        <dbReference type="ARBA" id="ARBA00022597"/>
    </source>
</evidence>
<gene>
    <name evidence="8" type="ORF">SAMN05428998_12110</name>
</gene>
<reference evidence="8 9" key="1">
    <citation type="submission" date="2017-04" db="EMBL/GenBank/DDBJ databases">
        <authorList>
            <person name="Afonso C.L."/>
            <person name="Miller P.J."/>
            <person name="Scott M.A."/>
            <person name="Spackman E."/>
            <person name="Goraichik I."/>
            <person name="Dimitrov K.M."/>
            <person name="Suarez D.L."/>
            <person name="Swayne D.E."/>
        </authorList>
    </citation>
    <scope>NUCLEOTIDE SEQUENCE [LARGE SCALE GENOMIC DNA]</scope>
    <source>
        <strain evidence="8 9">USBA 355</strain>
    </source>
</reference>
<evidence type="ECO:0000256" key="4">
    <source>
        <dbReference type="ARBA" id="ARBA00022741"/>
    </source>
</evidence>
<proteinExistence type="predicted"/>
<keyword evidence="5 8" id="KW-0067">ATP-binding</keyword>